<evidence type="ECO:0000313" key="1">
    <source>
        <dbReference type="EnsemblMetazoa" id="GPPI014897-PA"/>
    </source>
</evidence>
<reference evidence="1" key="2">
    <citation type="submission" date="2020-05" db="UniProtKB">
        <authorList>
            <consortium name="EnsemblMetazoa"/>
        </authorList>
    </citation>
    <scope>IDENTIFICATION</scope>
    <source>
        <strain evidence="1">IAEA</strain>
    </source>
</reference>
<proteinExistence type="predicted"/>
<keyword evidence="2" id="KW-1185">Reference proteome</keyword>
<dbReference type="Proteomes" id="UP000092460">
    <property type="component" value="Unassembled WGS sequence"/>
</dbReference>
<dbReference type="VEuPathDB" id="VectorBase:GPPI014897"/>
<protein>
    <submittedName>
        <fullName evidence="1">Uncharacterized protein</fullName>
    </submittedName>
</protein>
<dbReference type="AlphaFoldDB" id="A0A1B0B0M0"/>
<dbReference type="EMBL" id="JXJN01006781">
    <property type="status" value="NOT_ANNOTATED_CDS"/>
    <property type="molecule type" value="Genomic_DNA"/>
</dbReference>
<reference evidence="2" key="1">
    <citation type="submission" date="2015-01" db="EMBL/GenBank/DDBJ databases">
        <authorList>
            <person name="Aksoy S."/>
            <person name="Warren W."/>
            <person name="Wilson R.K."/>
        </authorList>
    </citation>
    <scope>NUCLEOTIDE SEQUENCE [LARGE SCALE GENOMIC DNA]</scope>
    <source>
        <strain evidence="2">IAEA</strain>
    </source>
</reference>
<organism evidence="1 2">
    <name type="scientific">Glossina palpalis gambiensis</name>
    <dbReference type="NCBI Taxonomy" id="67801"/>
    <lineage>
        <taxon>Eukaryota</taxon>
        <taxon>Metazoa</taxon>
        <taxon>Ecdysozoa</taxon>
        <taxon>Arthropoda</taxon>
        <taxon>Hexapoda</taxon>
        <taxon>Insecta</taxon>
        <taxon>Pterygota</taxon>
        <taxon>Neoptera</taxon>
        <taxon>Endopterygota</taxon>
        <taxon>Diptera</taxon>
        <taxon>Brachycera</taxon>
        <taxon>Muscomorpha</taxon>
        <taxon>Hippoboscoidea</taxon>
        <taxon>Glossinidae</taxon>
        <taxon>Glossina</taxon>
    </lineage>
</organism>
<evidence type="ECO:0000313" key="2">
    <source>
        <dbReference type="Proteomes" id="UP000092460"/>
    </source>
</evidence>
<accession>A0A1B0B0M0</accession>
<sequence length="141" mass="16022">MLKTSIEIQLDKIVEKTSLILNLTDLENSGSSSFSRMCSNRTNSSPLCQGSNVRRCIFLGKDAPRPLLDSSCQLLVPKSQDSMYRDDYADVLSSHGRLSRILICEITAHGYYDLISTIILCLLANKFEEIIDLNIYFFQRY</sequence>
<name>A0A1B0B0M0_9MUSC</name>
<dbReference type="EnsemblMetazoa" id="GPPI014897-RA">
    <property type="protein sequence ID" value="GPPI014897-PA"/>
    <property type="gene ID" value="GPPI014897"/>
</dbReference>